<sequence>MVKCNHCGTEIIGDSFFCNDCGQTYCHMHQVPLNHECNIIRESMTSHQIETPDLNYDEYSQVSVTHQEQEFSPTVVRGTTGGSYTWYRQDIHVPVDAFDPNSEIKFKGILLPHKSEFLHFMIASVLIYLIGFMIFYNEKLISLGYGWATFMLAGIYMTAFLFHEFGHRQVALHFKLQTKFRLLSFGMILTSVSLIIGLLRIPFPSMALPGAVVVLGLEKISNKTGLCKAAGPLVNLIYGIILFIVSFLVPKILYPLNYLFVVSAYLNFMLGAFNMIPLGILDGQNIWKWNKKVYISLVLALGTLLVSTLIIQQSNLSSLLYFP</sequence>
<feature type="transmembrane region" description="Helical" evidence="1">
    <location>
        <begin position="259"/>
        <end position="281"/>
    </location>
</feature>
<keyword evidence="1" id="KW-0812">Transmembrane</keyword>
<reference evidence="2" key="1">
    <citation type="journal article" date="2015" name="Nature">
        <title>Complex archaea that bridge the gap between prokaryotes and eukaryotes.</title>
        <authorList>
            <person name="Spang A."/>
            <person name="Saw J.H."/>
            <person name="Jorgensen S.L."/>
            <person name="Zaremba-Niedzwiedzka K."/>
            <person name="Martijn J."/>
            <person name="Lind A.E."/>
            <person name="van Eijk R."/>
            <person name="Schleper C."/>
            <person name="Guy L."/>
            <person name="Ettema T.J."/>
        </authorList>
    </citation>
    <scope>NUCLEOTIDE SEQUENCE</scope>
</reference>
<keyword evidence="1" id="KW-1133">Transmembrane helix</keyword>
<dbReference type="InterPro" id="IPR035896">
    <property type="entry name" value="AN1-like_Znf"/>
</dbReference>
<feature type="transmembrane region" description="Helical" evidence="1">
    <location>
        <begin position="233"/>
        <end position="253"/>
    </location>
</feature>
<dbReference type="PANTHER" id="PTHR35864:SF1">
    <property type="entry name" value="ZINC METALLOPROTEASE YWHC-RELATED"/>
    <property type="match status" value="1"/>
</dbReference>
<dbReference type="PANTHER" id="PTHR35864">
    <property type="entry name" value="ZINC METALLOPROTEASE MJ0611-RELATED"/>
    <property type="match status" value="1"/>
</dbReference>
<comment type="caution">
    <text evidence="2">The sequence shown here is derived from an EMBL/GenBank/DDBJ whole genome shotgun (WGS) entry which is preliminary data.</text>
</comment>
<dbReference type="InterPro" id="IPR052348">
    <property type="entry name" value="Metallopeptidase_M50B"/>
</dbReference>
<keyword evidence="1" id="KW-0472">Membrane</keyword>
<dbReference type="EMBL" id="LAZR01009655">
    <property type="protein sequence ID" value="KKM71347.1"/>
    <property type="molecule type" value="Genomic_DNA"/>
</dbReference>
<gene>
    <name evidence="2" type="ORF">LCGC14_1431530</name>
</gene>
<feature type="transmembrane region" description="Helical" evidence="1">
    <location>
        <begin position="117"/>
        <end position="136"/>
    </location>
</feature>
<protein>
    <submittedName>
        <fullName evidence="2">Uncharacterized protein</fullName>
    </submittedName>
</protein>
<feature type="transmembrane region" description="Helical" evidence="1">
    <location>
        <begin position="182"/>
        <end position="199"/>
    </location>
</feature>
<evidence type="ECO:0000313" key="2">
    <source>
        <dbReference type="EMBL" id="KKM71347.1"/>
    </source>
</evidence>
<accession>A0A0F9MQ73</accession>
<organism evidence="2">
    <name type="scientific">marine sediment metagenome</name>
    <dbReference type="NCBI Taxonomy" id="412755"/>
    <lineage>
        <taxon>unclassified sequences</taxon>
        <taxon>metagenomes</taxon>
        <taxon>ecological metagenomes</taxon>
    </lineage>
</organism>
<dbReference type="AlphaFoldDB" id="A0A0F9MQ73"/>
<dbReference type="SUPFAM" id="SSF118310">
    <property type="entry name" value="AN1-like Zinc finger"/>
    <property type="match status" value="1"/>
</dbReference>
<name>A0A0F9MQ73_9ZZZZ</name>
<dbReference type="CDD" id="cd05709">
    <property type="entry name" value="S2P-M50"/>
    <property type="match status" value="1"/>
</dbReference>
<feature type="transmembrane region" description="Helical" evidence="1">
    <location>
        <begin position="293"/>
        <end position="311"/>
    </location>
</feature>
<evidence type="ECO:0000256" key="1">
    <source>
        <dbReference type="SAM" id="Phobius"/>
    </source>
</evidence>
<dbReference type="Gene3D" id="4.10.1110.10">
    <property type="entry name" value="AN1-like Zinc finger"/>
    <property type="match status" value="1"/>
</dbReference>
<feature type="transmembrane region" description="Helical" evidence="1">
    <location>
        <begin position="142"/>
        <end position="162"/>
    </location>
</feature>
<proteinExistence type="predicted"/>